<evidence type="ECO:0000256" key="1">
    <source>
        <dbReference type="SAM" id="Phobius"/>
    </source>
</evidence>
<dbReference type="PANTHER" id="PTHR32256:SF17">
    <property type="entry name" value="EGF-LIKE DOMAIN-CONTAINING PROTEIN"/>
    <property type="match status" value="1"/>
</dbReference>
<dbReference type="InterPro" id="IPR032485">
    <property type="entry name" value="LRP1-like_beta_prop"/>
</dbReference>
<evidence type="ECO:0000313" key="4">
    <source>
        <dbReference type="Proteomes" id="UP000199659"/>
    </source>
</evidence>
<dbReference type="AlphaFoldDB" id="A0A1I6KS49"/>
<sequence length="337" mass="38620">MKKKIPFIVVLLAIIGFIIYTNLTYRIEYNQDSALGNTSGNLLNTGLFCEDDNKIYFANHLDNDSLYVMDTDCTNFKKIYSNTVSYINAEGKYIFYNRENRKTESQVKSIFAVNTVGLYRIIKSGKQLTSLYEGHVLSASLLGNYIYYDHYDDKTGLSLHRIKLDQTDDTRLISQSITPNGFSGSDLYYCGTENDHYIYKMNQETLATDIVYKGNCGSLLVQDRYIYYLNLDEDYHIWRIQTDGTNEMEVVDEGCSTYNISLSGKYLYYQVDAGGNSRFCRMNLETGESETILAGIFTSIHVTSNYIFFREYDTNKTFMIPAGDSNEVSVFEPPVLN</sequence>
<keyword evidence="1" id="KW-0472">Membrane</keyword>
<dbReference type="InterPro" id="IPR053369">
    <property type="entry name" value="SrfA-induced_signal"/>
</dbReference>
<dbReference type="InterPro" id="IPR011042">
    <property type="entry name" value="6-blade_b-propeller_TolB-like"/>
</dbReference>
<feature type="domain" description="Prolow-density lipoprotein receptor-related protein 1-like beta-propeller" evidence="2">
    <location>
        <begin position="37"/>
        <end position="318"/>
    </location>
</feature>
<accession>A0A1I6KS49</accession>
<proteinExistence type="predicted"/>
<dbReference type="STRING" id="37658.SAMN05661086_02648"/>
<dbReference type="Pfam" id="PF16472">
    <property type="entry name" value="DUF5050"/>
    <property type="match status" value="1"/>
</dbReference>
<dbReference type="PANTHER" id="PTHR32256">
    <property type="match status" value="1"/>
</dbReference>
<keyword evidence="1" id="KW-0812">Transmembrane</keyword>
<evidence type="ECO:0000313" key="3">
    <source>
        <dbReference type="EMBL" id="SFR94055.1"/>
    </source>
</evidence>
<keyword evidence="1" id="KW-1133">Transmembrane helix</keyword>
<protein>
    <recommendedName>
        <fullName evidence="2">Prolow-density lipoprotein receptor-related protein 1-like beta-propeller domain-containing protein</fullName>
    </recommendedName>
</protein>
<dbReference type="RefSeq" id="WP_177214728.1">
    <property type="nucleotide sequence ID" value="NZ_FOYZ01000010.1"/>
</dbReference>
<feature type="transmembrane region" description="Helical" evidence="1">
    <location>
        <begin position="7"/>
        <end position="25"/>
    </location>
</feature>
<dbReference type="Gene3D" id="2.120.10.30">
    <property type="entry name" value="TolB, C-terminal domain"/>
    <property type="match status" value="1"/>
</dbReference>
<evidence type="ECO:0000259" key="2">
    <source>
        <dbReference type="Pfam" id="PF16472"/>
    </source>
</evidence>
<gene>
    <name evidence="3" type="ORF">SAMN05661086_02648</name>
</gene>
<organism evidence="3 4">
    <name type="scientific">Anaeromicropila populeti</name>
    <dbReference type="NCBI Taxonomy" id="37658"/>
    <lineage>
        <taxon>Bacteria</taxon>
        <taxon>Bacillati</taxon>
        <taxon>Bacillota</taxon>
        <taxon>Clostridia</taxon>
        <taxon>Lachnospirales</taxon>
        <taxon>Lachnospiraceae</taxon>
        <taxon>Anaeromicropila</taxon>
    </lineage>
</organism>
<dbReference type="EMBL" id="FOYZ01000010">
    <property type="protein sequence ID" value="SFR94055.1"/>
    <property type="molecule type" value="Genomic_DNA"/>
</dbReference>
<keyword evidence="4" id="KW-1185">Reference proteome</keyword>
<dbReference type="Proteomes" id="UP000199659">
    <property type="component" value="Unassembled WGS sequence"/>
</dbReference>
<dbReference type="SUPFAM" id="SSF69304">
    <property type="entry name" value="Tricorn protease N-terminal domain"/>
    <property type="match status" value="1"/>
</dbReference>
<reference evidence="3 4" key="1">
    <citation type="submission" date="2016-10" db="EMBL/GenBank/DDBJ databases">
        <authorList>
            <person name="de Groot N.N."/>
        </authorList>
    </citation>
    <scope>NUCLEOTIDE SEQUENCE [LARGE SCALE GENOMIC DNA]</scope>
    <source>
        <strain evidence="3 4">743A</strain>
    </source>
</reference>
<name>A0A1I6KS49_9FIRM</name>